<gene>
    <name evidence="1" type="ORF">SDC9_112375</name>
</gene>
<evidence type="ECO:0000313" key="1">
    <source>
        <dbReference type="EMBL" id="MPM65478.1"/>
    </source>
</evidence>
<comment type="caution">
    <text evidence="1">The sequence shown here is derived from an EMBL/GenBank/DDBJ whole genome shotgun (WGS) entry which is preliminary data.</text>
</comment>
<name>A0A645BK54_9ZZZZ</name>
<proteinExistence type="predicted"/>
<dbReference type="AlphaFoldDB" id="A0A645BK54"/>
<accession>A0A645BK54</accession>
<dbReference type="EMBL" id="VSSQ01020538">
    <property type="protein sequence ID" value="MPM65478.1"/>
    <property type="molecule type" value="Genomic_DNA"/>
</dbReference>
<reference evidence="1" key="1">
    <citation type="submission" date="2019-08" db="EMBL/GenBank/DDBJ databases">
        <authorList>
            <person name="Kucharzyk K."/>
            <person name="Murdoch R.W."/>
            <person name="Higgins S."/>
            <person name="Loffler F."/>
        </authorList>
    </citation>
    <scope>NUCLEOTIDE SEQUENCE</scope>
</reference>
<organism evidence="1">
    <name type="scientific">bioreactor metagenome</name>
    <dbReference type="NCBI Taxonomy" id="1076179"/>
    <lineage>
        <taxon>unclassified sequences</taxon>
        <taxon>metagenomes</taxon>
        <taxon>ecological metagenomes</taxon>
    </lineage>
</organism>
<protein>
    <submittedName>
        <fullName evidence="1">Uncharacterized protein</fullName>
    </submittedName>
</protein>
<sequence length="240" mass="27271">MSRFPLITLKIGKIQNLVGIDSIKIEWRSIGRLSNKLLGGCNCDGFSDLVLWLIVLDKDLLVFFSQRLVKSVESFLSLLLIFKKNWIGGCLASIGTHKLSAIKIPIWVEGWIVVLISLQLSLVKPRKLLLPCLRRILLFEILLKFRNRHLFLINFSTDFTGPVTAFTYPIAVEKISNLVGAFWIAEHLLTYHVAKKKRELRRRHGESEFSGESLLNKGVNSRNNIFLNQNAGIGLISARF</sequence>